<keyword evidence="1" id="KW-0812">Transmembrane</keyword>
<feature type="domain" description="DUF6644" evidence="2">
    <location>
        <begin position="30"/>
        <end position="161"/>
    </location>
</feature>
<keyword evidence="4" id="KW-1185">Reference proteome</keyword>
<reference evidence="3 4" key="1">
    <citation type="submission" date="2023-07" db="EMBL/GenBank/DDBJ databases">
        <title>Sorghum-associated microbial communities from plants grown in Nebraska, USA.</title>
        <authorList>
            <person name="Schachtman D."/>
        </authorList>
    </citation>
    <scope>NUCLEOTIDE SEQUENCE [LARGE SCALE GENOMIC DNA]</scope>
    <source>
        <strain evidence="3 4">DS1027</strain>
    </source>
</reference>
<evidence type="ECO:0000256" key="1">
    <source>
        <dbReference type="SAM" id="Phobius"/>
    </source>
</evidence>
<protein>
    <submittedName>
        <fullName evidence="3">Tetrahydromethanopterin S-methyltransferase subunit E</fullName>
    </submittedName>
</protein>
<feature type="transmembrane region" description="Helical" evidence="1">
    <location>
        <begin position="68"/>
        <end position="88"/>
    </location>
</feature>
<keyword evidence="1" id="KW-1133">Transmembrane helix</keyword>
<dbReference type="InterPro" id="IPR046586">
    <property type="entry name" value="DUF6644"/>
</dbReference>
<feature type="transmembrane region" description="Helical" evidence="1">
    <location>
        <begin position="34"/>
        <end position="56"/>
    </location>
</feature>
<feature type="transmembrane region" description="Helical" evidence="1">
    <location>
        <begin position="100"/>
        <end position="119"/>
    </location>
</feature>
<evidence type="ECO:0000313" key="3">
    <source>
        <dbReference type="EMBL" id="MDR6511281.1"/>
    </source>
</evidence>
<accession>A0ABU1MMN7</accession>
<name>A0ABU1MMN7_9SPHN</name>
<evidence type="ECO:0000313" key="4">
    <source>
        <dbReference type="Proteomes" id="UP001184150"/>
    </source>
</evidence>
<proteinExistence type="predicted"/>
<comment type="caution">
    <text evidence="3">The sequence shown here is derived from an EMBL/GenBank/DDBJ whole genome shotgun (WGS) entry which is preliminary data.</text>
</comment>
<feature type="transmembrane region" description="Helical" evidence="1">
    <location>
        <begin position="140"/>
        <end position="159"/>
    </location>
</feature>
<organism evidence="3 4">
    <name type="scientific">Novosphingobium capsulatum</name>
    <dbReference type="NCBI Taxonomy" id="13688"/>
    <lineage>
        <taxon>Bacteria</taxon>
        <taxon>Pseudomonadati</taxon>
        <taxon>Pseudomonadota</taxon>
        <taxon>Alphaproteobacteria</taxon>
        <taxon>Sphingomonadales</taxon>
        <taxon>Sphingomonadaceae</taxon>
        <taxon>Novosphingobium</taxon>
    </lineage>
</organism>
<dbReference type="Pfam" id="PF20349">
    <property type="entry name" value="DUF6644"/>
    <property type="match status" value="1"/>
</dbReference>
<gene>
    <name evidence="3" type="ORF">J2792_002153</name>
</gene>
<dbReference type="RefSeq" id="WP_054130420.1">
    <property type="nucleotide sequence ID" value="NZ_CP140000.1"/>
</dbReference>
<keyword evidence="1" id="KW-0472">Membrane</keyword>
<dbReference type="Proteomes" id="UP001184150">
    <property type="component" value="Unassembled WGS sequence"/>
</dbReference>
<dbReference type="EMBL" id="JAVDRD010000005">
    <property type="protein sequence ID" value="MDR6511281.1"/>
    <property type="molecule type" value="Genomic_DNA"/>
</dbReference>
<evidence type="ECO:0000259" key="2">
    <source>
        <dbReference type="Pfam" id="PF20349"/>
    </source>
</evidence>
<sequence length="167" mass="18227">MTLQTTLQSIYDLPLSNAIRENANAFPVLESLHVLAITLVFGTILIVDLRLVGYAAHRRSANRLITELLPFTWGAFVVAIITGSLLFASNAVAYAANTEFRLKLLAIVAAGINMAIFHATTQRTIAQWDETAAPPFAARAAGVLSLVLWTLVIFLGRWIGFTLDVLF</sequence>